<feature type="region of interest" description="Disordered" evidence="8">
    <location>
        <begin position="266"/>
        <end position="308"/>
    </location>
</feature>
<dbReference type="Proteomes" id="UP001497457">
    <property type="component" value="Unassembled WGS sequence"/>
</dbReference>
<dbReference type="FunFam" id="3.30.730.10:FF:000002">
    <property type="entry name" value="AP2-like ethylene-responsive transcription factor"/>
    <property type="match status" value="1"/>
</dbReference>
<evidence type="ECO:0000256" key="4">
    <source>
        <dbReference type="ARBA" id="ARBA00023125"/>
    </source>
</evidence>
<feature type="compositionally biased region" description="Low complexity" evidence="8">
    <location>
        <begin position="295"/>
        <end position="308"/>
    </location>
</feature>
<evidence type="ECO:0000259" key="9">
    <source>
        <dbReference type="PROSITE" id="PS51032"/>
    </source>
</evidence>
<dbReference type="SMART" id="SM00380">
    <property type="entry name" value="AP2"/>
    <property type="match status" value="2"/>
</dbReference>
<dbReference type="GO" id="GO:0009909">
    <property type="term" value="P:regulation of flower development"/>
    <property type="evidence" value="ECO:0007669"/>
    <property type="project" value="UniProtKB-ARBA"/>
</dbReference>
<comment type="subcellular location">
    <subcellularLocation>
        <location evidence="1">Nucleus</location>
    </subcellularLocation>
</comment>
<dbReference type="InterPro" id="IPR016177">
    <property type="entry name" value="DNA-bd_dom_sf"/>
</dbReference>
<evidence type="ECO:0000256" key="1">
    <source>
        <dbReference type="ARBA" id="ARBA00004123"/>
    </source>
</evidence>
<evidence type="ECO:0000256" key="6">
    <source>
        <dbReference type="ARBA" id="ARBA00023242"/>
    </source>
</evidence>
<dbReference type="SUPFAM" id="SSF54171">
    <property type="entry name" value="DNA-binding domain"/>
    <property type="match status" value="2"/>
</dbReference>
<protein>
    <recommendedName>
        <fullName evidence="9">AP2/ERF domain-containing protein</fullName>
    </recommendedName>
</protein>
<evidence type="ECO:0000256" key="8">
    <source>
        <dbReference type="SAM" id="MobiDB-lite"/>
    </source>
</evidence>
<dbReference type="GO" id="GO:0006355">
    <property type="term" value="P:regulation of DNA-templated transcription"/>
    <property type="evidence" value="ECO:0007669"/>
    <property type="project" value="UniProtKB-ARBA"/>
</dbReference>
<feature type="region of interest" description="Disordered" evidence="8">
    <location>
        <begin position="1"/>
        <end position="79"/>
    </location>
</feature>
<dbReference type="PROSITE" id="PS51032">
    <property type="entry name" value="AP2_ERF"/>
    <property type="match status" value="2"/>
</dbReference>
<keyword evidence="3" id="KW-0805">Transcription regulation</keyword>
<keyword evidence="2" id="KW-0677">Repeat</keyword>
<dbReference type="InterPro" id="IPR036955">
    <property type="entry name" value="AP2/ERF_dom_sf"/>
</dbReference>
<feature type="domain" description="AP2/ERF" evidence="9">
    <location>
        <begin position="80"/>
        <end position="147"/>
    </location>
</feature>
<dbReference type="Gene3D" id="3.30.730.10">
    <property type="entry name" value="AP2/ERF domain"/>
    <property type="match status" value="2"/>
</dbReference>
<accession>A0ABC9HCP2</accession>
<reference evidence="10 11" key="1">
    <citation type="submission" date="2024-10" db="EMBL/GenBank/DDBJ databases">
        <authorList>
            <person name="Ryan C."/>
        </authorList>
    </citation>
    <scope>NUCLEOTIDE SEQUENCE [LARGE SCALE GENOMIC DNA]</scope>
</reference>
<dbReference type="PANTHER" id="PTHR32467">
    <property type="entry name" value="AP2-LIKE ETHYLENE-RESPONSIVE TRANSCRIPTION FACTOR"/>
    <property type="match status" value="1"/>
</dbReference>
<evidence type="ECO:0000256" key="5">
    <source>
        <dbReference type="ARBA" id="ARBA00023163"/>
    </source>
</evidence>
<feature type="domain" description="AP2/ERF" evidence="9">
    <location>
        <begin position="183"/>
        <end position="241"/>
    </location>
</feature>
<feature type="compositionally biased region" description="Low complexity" evidence="8">
    <location>
        <begin position="16"/>
        <end position="28"/>
    </location>
</feature>
<gene>
    <name evidence="10" type="ORF">URODEC1_LOCUS124268</name>
</gene>
<evidence type="ECO:0000256" key="7">
    <source>
        <dbReference type="ARBA" id="ARBA00037973"/>
    </source>
</evidence>
<keyword evidence="4" id="KW-0238">DNA-binding</keyword>
<keyword evidence="11" id="KW-1185">Reference proteome</keyword>
<comment type="caution">
    <text evidence="10">The sequence shown here is derived from an EMBL/GenBank/DDBJ whole genome shotgun (WGS) entry which is preliminary data.</text>
</comment>
<evidence type="ECO:0000313" key="10">
    <source>
        <dbReference type="EMBL" id="CAM0151286.1"/>
    </source>
</evidence>
<dbReference type="PRINTS" id="PR00367">
    <property type="entry name" value="ETHRSPELEMNT"/>
</dbReference>
<keyword evidence="6" id="KW-0539">Nucleus</keyword>
<dbReference type="FunFam" id="3.30.730.10:FF:000004">
    <property type="entry name" value="AP2-like ethylene-responsive transcription factor"/>
    <property type="match status" value="1"/>
</dbReference>
<dbReference type="Pfam" id="PF00847">
    <property type="entry name" value="AP2"/>
    <property type="match status" value="2"/>
</dbReference>
<comment type="similarity">
    <text evidence="7">Belongs to the AP2/ERF transcription factor family. AP2 subfamily.</text>
</comment>
<dbReference type="CDD" id="cd00018">
    <property type="entry name" value="AP2"/>
    <property type="match status" value="2"/>
</dbReference>
<name>A0ABC9HCP2_9POAL</name>
<keyword evidence="5" id="KW-0804">Transcription</keyword>
<feature type="compositionally biased region" description="Basic and acidic residues" evidence="8">
    <location>
        <begin position="44"/>
        <end position="63"/>
    </location>
</feature>
<dbReference type="PANTHER" id="PTHR32467:SF97">
    <property type="entry name" value="ETHYLENE-RESPONSIVE TRANSCRIPTION FACTOR WRI1"/>
    <property type="match status" value="1"/>
</dbReference>
<proteinExistence type="inferred from homology"/>
<organism evidence="10 11">
    <name type="scientific">Urochloa decumbens</name>
    <dbReference type="NCBI Taxonomy" id="240449"/>
    <lineage>
        <taxon>Eukaryota</taxon>
        <taxon>Viridiplantae</taxon>
        <taxon>Streptophyta</taxon>
        <taxon>Embryophyta</taxon>
        <taxon>Tracheophyta</taxon>
        <taxon>Spermatophyta</taxon>
        <taxon>Magnoliopsida</taxon>
        <taxon>Liliopsida</taxon>
        <taxon>Poales</taxon>
        <taxon>Poaceae</taxon>
        <taxon>PACMAD clade</taxon>
        <taxon>Panicoideae</taxon>
        <taxon>Panicodae</taxon>
        <taxon>Paniceae</taxon>
        <taxon>Melinidinae</taxon>
        <taxon>Urochloa</taxon>
    </lineage>
</organism>
<dbReference type="GO" id="GO:0003677">
    <property type="term" value="F:DNA binding"/>
    <property type="evidence" value="ECO:0007669"/>
    <property type="project" value="UniProtKB-KW"/>
</dbReference>
<dbReference type="AlphaFoldDB" id="A0ABC9HCP2"/>
<evidence type="ECO:0000313" key="11">
    <source>
        <dbReference type="Proteomes" id="UP001497457"/>
    </source>
</evidence>
<sequence length="461" mass="50807">MERSPQPSPPSPVSSPPSSSSSSISVEEIPPRKRRARAQAKSGAADKPKRPRKEAARHSKEDAADPPPNAAAAAGKRSSVYRGVTRHRWTGRFEAHLWDKHCLTSLQNKKKGRQVYLGAYDTEEAAARAYDLAALKYWGPETVLNFPTEDYSAEMSEMEGVSREEYLASLRRRSSGFSRGVSKYRGVARHHHNGRWEARIGRVLGNKYLYLGTFDTQEEAAKAYDLAAIEYRGANAVTNFDISCYLDHPLLLAQLQQEAQVVPALNQESQPDQSETTVQESDSSEAKTPDDNAEADANANAEPDNNAELLTVDESIQESLWSSCMDYELDTMSRSTTVQESDSSEVKTPDDNAEANANAEPLTVDESIEESLWSPCMDYELDTMSRSNFGSSINLSEWFTDADFDSNIGCLFDVCSAVDEGSKDGGLADFSLFEEGDGKLKDIISDIEEGIHPPTMISVCN</sequence>
<feature type="region of interest" description="Disordered" evidence="8">
    <location>
        <begin position="333"/>
        <end position="359"/>
    </location>
</feature>
<feature type="compositionally biased region" description="Pro residues" evidence="8">
    <location>
        <begin position="1"/>
        <end position="15"/>
    </location>
</feature>
<dbReference type="GO" id="GO:0005634">
    <property type="term" value="C:nucleus"/>
    <property type="evidence" value="ECO:0007669"/>
    <property type="project" value="UniProtKB-SubCell"/>
</dbReference>
<dbReference type="InterPro" id="IPR001471">
    <property type="entry name" value="AP2/ERF_dom"/>
</dbReference>
<evidence type="ECO:0000256" key="2">
    <source>
        <dbReference type="ARBA" id="ARBA00022737"/>
    </source>
</evidence>
<feature type="compositionally biased region" description="Polar residues" evidence="8">
    <location>
        <begin position="266"/>
        <end position="281"/>
    </location>
</feature>
<dbReference type="EMBL" id="CAXIPR030004510">
    <property type="protein sequence ID" value="CAM0151286.1"/>
    <property type="molecule type" value="Genomic_DNA"/>
</dbReference>
<evidence type="ECO:0000256" key="3">
    <source>
        <dbReference type="ARBA" id="ARBA00023015"/>
    </source>
</evidence>